<dbReference type="InterPro" id="IPR008969">
    <property type="entry name" value="CarboxyPept-like_regulatory"/>
</dbReference>
<evidence type="ECO:0000313" key="13">
    <source>
        <dbReference type="EMBL" id="KEO75903.1"/>
    </source>
</evidence>
<dbReference type="SUPFAM" id="SSF56935">
    <property type="entry name" value="Porins"/>
    <property type="match status" value="1"/>
</dbReference>
<evidence type="ECO:0000256" key="4">
    <source>
        <dbReference type="ARBA" id="ARBA00022692"/>
    </source>
</evidence>
<dbReference type="InterPro" id="IPR000531">
    <property type="entry name" value="Beta-barrel_TonB"/>
</dbReference>
<comment type="caution">
    <text evidence="13">The sequence shown here is derived from an EMBL/GenBank/DDBJ whole genome shotgun (WGS) entry which is preliminary data.</text>
</comment>
<dbReference type="InterPro" id="IPR039426">
    <property type="entry name" value="TonB-dep_rcpt-like"/>
</dbReference>
<proteinExistence type="inferred from homology"/>
<evidence type="ECO:0000256" key="8">
    <source>
        <dbReference type="PROSITE-ProRule" id="PRU01360"/>
    </source>
</evidence>
<comment type="similarity">
    <text evidence="8 9">Belongs to the TonB-dependent receptor family.</text>
</comment>
<dbReference type="RefSeq" id="WP_051719696.1">
    <property type="nucleotide sequence ID" value="NZ_JMIH01000004.1"/>
</dbReference>
<dbReference type="Pfam" id="PF07715">
    <property type="entry name" value="Plug"/>
    <property type="match status" value="1"/>
</dbReference>
<dbReference type="eggNOG" id="COG4771">
    <property type="taxonomic scope" value="Bacteria"/>
</dbReference>
<protein>
    <submittedName>
        <fullName evidence="13">Carbohydrate-binding protein SusC</fullName>
    </submittedName>
</protein>
<keyword evidence="2 8" id="KW-0813">Transport</keyword>
<evidence type="ECO:0000256" key="6">
    <source>
        <dbReference type="ARBA" id="ARBA00023136"/>
    </source>
</evidence>
<keyword evidence="5 9" id="KW-0798">TonB box</keyword>
<dbReference type="InterPro" id="IPR037066">
    <property type="entry name" value="Plug_dom_sf"/>
</dbReference>
<evidence type="ECO:0000256" key="9">
    <source>
        <dbReference type="RuleBase" id="RU003357"/>
    </source>
</evidence>
<evidence type="ECO:0000256" key="7">
    <source>
        <dbReference type="ARBA" id="ARBA00023237"/>
    </source>
</evidence>
<keyword evidence="6 8" id="KW-0472">Membrane</keyword>
<evidence type="ECO:0000256" key="5">
    <source>
        <dbReference type="ARBA" id="ARBA00023077"/>
    </source>
</evidence>
<dbReference type="PROSITE" id="PS52016">
    <property type="entry name" value="TONB_DEPENDENT_REC_3"/>
    <property type="match status" value="1"/>
</dbReference>
<evidence type="ECO:0000313" key="14">
    <source>
        <dbReference type="Proteomes" id="UP000027821"/>
    </source>
</evidence>
<comment type="subcellular location">
    <subcellularLocation>
        <location evidence="1 8">Cell outer membrane</location>
        <topology evidence="1 8">Multi-pass membrane protein</topology>
    </subcellularLocation>
</comment>
<evidence type="ECO:0000256" key="1">
    <source>
        <dbReference type="ARBA" id="ARBA00004571"/>
    </source>
</evidence>
<dbReference type="STRING" id="1048983.EL17_23095"/>
<dbReference type="InterPro" id="IPR023996">
    <property type="entry name" value="TonB-dep_OMP_SusC/RagA"/>
</dbReference>
<keyword evidence="4 8" id="KW-0812">Transmembrane</keyword>
<dbReference type="InterPro" id="IPR012910">
    <property type="entry name" value="Plug_dom"/>
</dbReference>
<dbReference type="InterPro" id="IPR023997">
    <property type="entry name" value="TonB-dep_OMP_SusC/RagA_CS"/>
</dbReference>
<gene>
    <name evidence="13" type="ORF">EL17_23095</name>
</gene>
<keyword evidence="7 8" id="KW-0998">Cell outer membrane</keyword>
<dbReference type="NCBIfam" id="TIGR04056">
    <property type="entry name" value="OMP_RagA_SusC"/>
    <property type="match status" value="1"/>
</dbReference>
<evidence type="ECO:0000256" key="10">
    <source>
        <dbReference type="SAM" id="SignalP"/>
    </source>
</evidence>
<dbReference type="FunFam" id="2.60.40.1120:FF:000003">
    <property type="entry name" value="Outer membrane protein Omp121"/>
    <property type="match status" value="1"/>
</dbReference>
<dbReference type="NCBIfam" id="TIGR04057">
    <property type="entry name" value="SusC_RagA_signa"/>
    <property type="match status" value="1"/>
</dbReference>
<reference evidence="13 14" key="1">
    <citation type="submission" date="2014-04" db="EMBL/GenBank/DDBJ databases">
        <title>Characterization and application of a salt tolerant electro-active bacterium.</title>
        <authorList>
            <person name="Yang L."/>
            <person name="Wei S."/>
            <person name="Tay Q.X.M."/>
        </authorList>
    </citation>
    <scope>NUCLEOTIDE SEQUENCE [LARGE SCALE GENOMIC DNA]</scope>
    <source>
        <strain evidence="13 14">LY1</strain>
    </source>
</reference>
<dbReference type="InterPro" id="IPR036942">
    <property type="entry name" value="Beta-barrel_TonB_sf"/>
</dbReference>
<dbReference type="Gene3D" id="2.60.40.1120">
    <property type="entry name" value="Carboxypeptidase-like, regulatory domain"/>
    <property type="match status" value="1"/>
</dbReference>
<feature type="chain" id="PRO_5001695780" evidence="10">
    <location>
        <begin position="31"/>
        <end position="1028"/>
    </location>
</feature>
<feature type="domain" description="TonB-dependent receptor-like beta-barrel" evidence="11">
    <location>
        <begin position="454"/>
        <end position="982"/>
    </location>
</feature>
<sequence>MYFKYPSSKIICVFTWMMTMAGFCTNPSYAFSKSFDNDRVLTTKGPLYRSVSVLQTITGTVTDDTGAPLPGASVVVKGTSKGTVTDIDGKFVLEVDAGDILIISYVGYNPKEVPVNSQSIIAVRLDPDVSSLNEVVVVGYGTQKRSDITGSISSITTDNFNRGVVMNPGELLQGKLAGVSVAANSGEPGAAQDIIIRGIGSLRSGTQPLYVVDGFLLDNSSTGVPTNPLNFINPNDIESIDVLKDASATAVYGSRAANGVVVITTKRGKGKPQINFSASTAIATMANKIAVFDADSFRSQVLAVGGTLEDFGGNTDWQNELTQRGITNNINLSMSGASNENFSYFTSLGFQDQEGILKNSRLKRYSGKLNMNQKAFYGRLNIDYNLSASRTENLRPDINSTTSDMLSLNPTVPPYTNGRPTLLNTNALNPLARYELYSDMAINNRILANILPSIEILDGLTYRMNLGVDYSATNRYQQYKPFPSVINESNISDGLLDMAISANTNQLVENTLTYNWYQDVHNLTILAGHSYQQFLDETRITSYRGFANNNIEPRYQDHTSTSAFPTAVNSAAVKNELQSFFGRVNYTFDNKYLVTGTFRADGSSKFGENNRYGYFPSFALGWNISNEDFMANSIFSNLKMRASWGRTGNQEIPSKITKASYLEERLSTGSGSTSTYPIDTDASSLEGYPYGIIFTRLANPDLQWEVSTQVDLGFDFGLFNSRVTGTLDYFNKQSSNILLEVVPADPVQPTSTYWSNIPGMIIQNNGVELTLNYNSDLRRDFTYQIGGNFTYIQNQVQNSPYSVLATGAAQGSGQSGATINGYINNEPLGAFYMYQFDGINPDTGQSIFRDTNGDGQILDNDRMVVGSAIPKYIFGYNINLAYKSFHLGMNFNGVAGNKIYNHTTMTLFNRAQLAQSNNTTEFAVEYPNESLTNANIVSTRYLEDGSFLRLNNATLAYNWNLESSRLRDVFQNISFTVTGQNLFVWTKYSGFDPEVNTGAASGGIQTFGIDRFTYPRARTVMAGIHVTF</sequence>
<feature type="domain" description="TonB-dependent receptor plug" evidence="12">
    <location>
        <begin position="145"/>
        <end position="260"/>
    </location>
</feature>
<dbReference type="GO" id="GO:0009279">
    <property type="term" value="C:cell outer membrane"/>
    <property type="evidence" value="ECO:0007669"/>
    <property type="project" value="UniProtKB-SubCell"/>
</dbReference>
<evidence type="ECO:0000256" key="3">
    <source>
        <dbReference type="ARBA" id="ARBA00022452"/>
    </source>
</evidence>
<accession>A0A074L7R8</accession>
<keyword evidence="14" id="KW-1185">Reference proteome</keyword>
<dbReference type="Proteomes" id="UP000027821">
    <property type="component" value="Unassembled WGS sequence"/>
</dbReference>
<dbReference type="EMBL" id="JMIH01000004">
    <property type="protein sequence ID" value="KEO75903.1"/>
    <property type="molecule type" value="Genomic_DNA"/>
</dbReference>
<dbReference type="Gene3D" id="2.40.170.20">
    <property type="entry name" value="TonB-dependent receptor, beta-barrel domain"/>
    <property type="match status" value="1"/>
</dbReference>
<keyword evidence="3 8" id="KW-1134">Transmembrane beta strand</keyword>
<evidence type="ECO:0000259" key="11">
    <source>
        <dbReference type="Pfam" id="PF00593"/>
    </source>
</evidence>
<keyword evidence="10" id="KW-0732">Signal</keyword>
<dbReference type="Gene3D" id="2.170.130.10">
    <property type="entry name" value="TonB-dependent receptor, plug domain"/>
    <property type="match status" value="1"/>
</dbReference>
<name>A0A074L7R8_9BACT</name>
<evidence type="ECO:0000256" key="2">
    <source>
        <dbReference type="ARBA" id="ARBA00022448"/>
    </source>
</evidence>
<dbReference type="SUPFAM" id="SSF49464">
    <property type="entry name" value="Carboxypeptidase regulatory domain-like"/>
    <property type="match status" value="1"/>
</dbReference>
<dbReference type="Pfam" id="PF13715">
    <property type="entry name" value="CarbopepD_reg_2"/>
    <property type="match status" value="1"/>
</dbReference>
<dbReference type="Pfam" id="PF00593">
    <property type="entry name" value="TonB_dep_Rec_b-barrel"/>
    <property type="match status" value="1"/>
</dbReference>
<dbReference type="AlphaFoldDB" id="A0A074L7R8"/>
<organism evidence="13 14">
    <name type="scientific">Anditalea andensis</name>
    <dbReference type="NCBI Taxonomy" id="1048983"/>
    <lineage>
        <taxon>Bacteria</taxon>
        <taxon>Pseudomonadati</taxon>
        <taxon>Bacteroidota</taxon>
        <taxon>Cytophagia</taxon>
        <taxon>Cytophagales</taxon>
        <taxon>Cytophagaceae</taxon>
        <taxon>Anditalea</taxon>
    </lineage>
</organism>
<evidence type="ECO:0000259" key="12">
    <source>
        <dbReference type="Pfam" id="PF07715"/>
    </source>
</evidence>
<feature type="signal peptide" evidence="10">
    <location>
        <begin position="1"/>
        <end position="30"/>
    </location>
</feature>
<dbReference type="FunFam" id="2.170.130.10:FF:000008">
    <property type="entry name" value="SusC/RagA family TonB-linked outer membrane protein"/>
    <property type="match status" value="1"/>
</dbReference>